<accession>A0ABS5BP73</accession>
<organism evidence="2 3">
    <name type="scientific">Gemmata palustris</name>
    <dbReference type="NCBI Taxonomy" id="2822762"/>
    <lineage>
        <taxon>Bacteria</taxon>
        <taxon>Pseudomonadati</taxon>
        <taxon>Planctomycetota</taxon>
        <taxon>Planctomycetia</taxon>
        <taxon>Gemmatales</taxon>
        <taxon>Gemmataceae</taxon>
        <taxon>Gemmata</taxon>
    </lineage>
</organism>
<dbReference type="PANTHER" id="PTHR34846:SF10">
    <property type="entry name" value="CYTOPLASMIC PROTEIN"/>
    <property type="match status" value="1"/>
</dbReference>
<dbReference type="Pfam" id="PF02627">
    <property type="entry name" value="CMD"/>
    <property type="match status" value="1"/>
</dbReference>
<dbReference type="Proteomes" id="UP000676565">
    <property type="component" value="Unassembled WGS sequence"/>
</dbReference>
<sequence length="163" mass="18149">MEPRVNYLKLAAEPIKAMYALETHVRGCGLEHALLELVKTRASQLNGCAYCLDMHTQDARAAGETEQRLYALSAWRETPFFTDRERAALAWTEVVTQLEDGVSGEAFAEAREQFTEKELVDLTWAVIAINGWNRLAISFRAVPGTYKPQARAQMVATLTGSAN</sequence>
<dbReference type="Gene3D" id="1.20.1290.10">
    <property type="entry name" value="AhpD-like"/>
    <property type="match status" value="1"/>
</dbReference>
<evidence type="ECO:0000259" key="1">
    <source>
        <dbReference type="Pfam" id="PF02627"/>
    </source>
</evidence>
<protein>
    <submittedName>
        <fullName evidence="2">Carboxymuconolactone decarboxylase family protein</fullName>
    </submittedName>
</protein>
<dbReference type="RefSeq" id="WP_210653601.1">
    <property type="nucleotide sequence ID" value="NZ_JAGKQQ010000001.1"/>
</dbReference>
<dbReference type="InterPro" id="IPR003779">
    <property type="entry name" value="CMD-like"/>
</dbReference>
<evidence type="ECO:0000313" key="2">
    <source>
        <dbReference type="EMBL" id="MBP3955525.1"/>
    </source>
</evidence>
<comment type="caution">
    <text evidence="2">The sequence shown here is derived from an EMBL/GenBank/DDBJ whole genome shotgun (WGS) entry which is preliminary data.</text>
</comment>
<keyword evidence="3" id="KW-1185">Reference proteome</keyword>
<dbReference type="InterPro" id="IPR004675">
    <property type="entry name" value="AhpD_core"/>
</dbReference>
<name>A0ABS5BP73_9BACT</name>
<feature type="domain" description="Carboxymuconolactone decarboxylase-like" evidence="1">
    <location>
        <begin position="20"/>
        <end position="93"/>
    </location>
</feature>
<dbReference type="PANTHER" id="PTHR34846">
    <property type="entry name" value="4-CARBOXYMUCONOLACTONE DECARBOXYLASE FAMILY PROTEIN (AFU_ORTHOLOGUE AFUA_6G11590)"/>
    <property type="match status" value="1"/>
</dbReference>
<dbReference type="EMBL" id="JAGKQQ010000001">
    <property type="protein sequence ID" value="MBP3955525.1"/>
    <property type="molecule type" value="Genomic_DNA"/>
</dbReference>
<dbReference type="SUPFAM" id="SSF69118">
    <property type="entry name" value="AhpD-like"/>
    <property type="match status" value="1"/>
</dbReference>
<dbReference type="InterPro" id="IPR029032">
    <property type="entry name" value="AhpD-like"/>
</dbReference>
<dbReference type="NCBIfam" id="TIGR00778">
    <property type="entry name" value="ahpD_dom"/>
    <property type="match status" value="1"/>
</dbReference>
<proteinExistence type="predicted"/>
<gene>
    <name evidence="2" type="ORF">J8F10_09555</name>
</gene>
<reference evidence="2 3" key="1">
    <citation type="submission" date="2021-04" db="EMBL/GenBank/DDBJ databases">
        <authorList>
            <person name="Ivanova A."/>
        </authorList>
    </citation>
    <scope>NUCLEOTIDE SEQUENCE [LARGE SCALE GENOMIC DNA]</scope>
    <source>
        <strain evidence="2 3">G18</strain>
    </source>
</reference>
<evidence type="ECO:0000313" key="3">
    <source>
        <dbReference type="Proteomes" id="UP000676565"/>
    </source>
</evidence>